<feature type="compositionally biased region" description="Basic and acidic residues" evidence="2">
    <location>
        <begin position="586"/>
        <end position="609"/>
    </location>
</feature>
<feature type="compositionally biased region" description="Polar residues" evidence="2">
    <location>
        <begin position="523"/>
        <end position="535"/>
    </location>
</feature>
<feature type="compositionally biased region" description="Low complexity" evidence="2">
    <location>
        <begin position="412"/>
        <end position="422"/>
    </location>
</feature>
<keyword evidence="1" id="KW-0175">Coiled coil</keyword>
<feature type="coiled-coil region" evidence="1">
    <location>
        <begin position="6"/>
        <end position="103"/>
    </location>
</feature>
<dbReference type="PANTHER" id="PTHR45615">
    <property type="entry name" value="MYOSIN HEAVY CHAIN, NON-MUSCLE"/>
    <property type="match status" value="1"/>
</dbReference>
<feature type="compositionally biased region" description="Basic and acidic residues" evidence="2">
    <location>
        <begin position="392"/>
        <end position="411"/>
    </location>
</feature>
<dbReference type="EMBL" id="BTSY01000006">
    <property type="protein sequence ID" value="GMT34091.1"/>
    <property type="molecule type" value="Genomic_DNA"/>
</dbReference>
<keyword evidence="4" id="KW-1185">Reference proteome</keyword>
<dbReference type="GO" id="GO:0005737">
    <property type="term" value="C:cytoplasm"/>
    <property type="evidence" value="ECO:0007669"/>
    <property type="project" value="TreeGrafter"/>
</dbReference>
<protein>
    <submittedName>
        <fullName evidence="3">Uncharacterized protein</fullName>
    </submittedName>
</protein>
<feature type="region of interest" description="Disordered" evidence="2">
    <location>
        <begin position="392"/>
        <end position="609"/>
    </location>
</feature>
<dbReference type="GO" id="GO:0032982">
    <property type="term" value="C:myosin filament"/>
    <property type="evidence" value="ECO:0007669"/>
    <property type="project" value="TreeGrafter"/>
</dbReference>
<organism evidence="3 4">
    <name type="scientific">Pristionchus fissidentatus</name>
    <dbReference type="NCBI Taxonomy" id="1538716"/>
    <lineage>
        <taxon>Eukaryota</taxon>
        <taxon>Metazoa</taxon>
        <taxon>Ecdysozoa</taxon>
        <taxon>Nematoda</taxon>
        <taxon>Chromadorea</taxon>
        <taxon>Rhabditida</taxon>
        <taxon>Rhabditina</taxon>
        <taxon>Diplogasteromorpha</taxon>
        <taxon>Diplogasteroidea</taxon>
        <taxon>Neodiplogasteridae</taxon>
        <taxon>Pristionchus</taxon>
    </lineage>
</organism>
<evidence type="ECO:0000313" key="4">
    <source>
        <dbReference type="Proteomes" id="UP001432322"/>
    </source>
</evidence>
<reference evidence="3" key="1">
    <citation type="submission" date="2023-10" db="EMBL/GenBank/DDBJ databases">
        <title>Genome assembly of Pristionchus species.</title>
        <authorList>
            <person name="Yoshida K."/>
            <person name="Sommer R.J."/>
        </authorList>
    </citation>
    <scope>NUCLEOTIDE SEQUENCE</scope>
    <source>
        <strain evidence="3">RS5133</strain>
    </source>
</reference>
<dbReference type="GO" id="GO:0016460">
    <property type="term" value="C:myosin II complex"/>
    <property type="evidence" value="ECO:0007669"/>
    <property type="project" value="TreeGrafter"/>
</dbReference>
<evidence type="ECO:0000256" key="2">
    <source>
        <dbReference type="SAM" id="MobiDB-lite"/>
    </source>
</evidence>
<feature type="compositionally biased region" description="Basic and acidic residues" evidence="2">
    <location>
        <begin position="474"/>
        <end position="494"/>
    </location>
</feature>
<feature type="coiled-coil region" evidence="1">
    <location>
        <begin position="132"/>
        <end position="177"/>
    </location>
</feature>
<feature type="non-terminal residue" evidence="3">
    <location>
        <position position="1"/>
    </location>
</feature>
<feature type="non-terminal residue" evidence="3">
    <location>
        <position position="899"/>
    </location>
</feature>
<gene>
    <name evidence="3" type="ORF">PFISCL1PPCAC_25388</name>
</gene>
<feature type="region of interest" description="Disordered" evidence="2">
    <location>
        <begin position="854"/>
        <end position="879"/>
    </location>
</feature>
<proteinExistence type="predicted"/>
<dbReference type="AlphaFoldDB" id="A0AAV5WQ21"/>
<feature type="coiled-coil region" evidence="1">
    <location>
        <begin position="260"/>
        <end position="304"/>
    </location>
</feature>
<dbReference type="GO" id="GO:0000146">
    <property type="term" value="F:microfilament motor activity"/>
    <property type="evidence" value="ECO:0007669"/>
    <property type="project" value="TreeGrafter"/>
</dbReference>
<accession>A0AAV5WQ21</accession>
<dbReference type="Proteomes" id="UP001432322">
    <property type="component" value="Unassembled WGS sequence"/>
</dbReference>
<feature type="compositionally biased region" description="Basic and acidic residues" evidence="2">
    <location>
        <begin position="550"/>
        <end position="577"/>
    </location>
</feature>
<feature type="coiled-coil region" evidence="1">
    <location>
        <begin position="659"/>
        <end position="693"/>
    </location>
</feature>
<dbReference type="PANTHER" id="PTHR45615:SF40">
    <property type="entry name" value="MYOSIN HEAVY CHAIN, NON-MUSCLE"/>
    <property type="match status" value="1"/>
</dbReference>
<comment type="caution">
    <text evidence="3">The sequence shown here is derived from an EMBL/GenBank/DDBJ whole genome shotgun (WGS) entry which is preliminary data.</text>
</comment>
<sequence length="899" mass="103412">REEERSSEDEKRLRDLREARDEIRELTKKLSHLEAEKAALSRGEKDRLHTLVKEFDALRSELDQENSRYEAEKKWLKQRISNLESSNEELQKTVEGFRTLEQEASEKRVNKRNDVEKMRKTYSEPRLAVDSKSNDDEEVERLQREKAVLNRNYYNSIRELTRVRQLLQRSAAQLQQQRETTPSGNASFAELVSDLNTARADLERVLVTLDRDDSDDTADKAATVTYTTASTSAVAATVPRRAFKESPETILDIVMTDWKNDEVENLAKELRRSRQERESLRLRVDSLSKQMREAAAELEIYRREGRCLSPEGLPLKKKSRSTVDLTREAVDLDECIRWKEKTGTMFRELTRLRNGYNESQSERRDLRVQLAIMRGELELARCQIAELTGDDTVEKRSEKAKRYCEQPESRRLSAAAAATAAGRDPRPPRPSRKEDSSRERPPKDPFMRERAPSEESRVERVSAWVREPSAASRTRSEERRRRSKSRGDKRRDFNQDSSPFSFVTAAESLGSMPSLPCARGPSSLMSQSWHTAVNSEESETSLRRQSRMVSLREKVSRMNKENKELKERIESFEKEKTIQSQSSSEKSLKEERDRLKKDNDKLKKDLKERKNSEPTIQLVVDASKQEIDQLRDENCALRRSVNELRQKLRSTDSSPSSRSNKWVEEAARLREENAQLRERLERVERRKVIYRNEEGRTRFKNKLLTKMCSVIPQLYQLSLFQFDTFATAFLSVPAPSMTQSAHAALSRSLSACSRPPKKQEPAPGAKPTPKSARHSPTRPTPPPHRSPIAPRPISSHPLSGESSAAPSRPVSAPDPGWSHSASSSDVEGRLREDNYRLMAVLSEENKRLKAALDKMRKETRVSERKSGSSVDVAREEREKLRASNERLRAAIEQLKSETK</sequence>
<feature type="compositionally biased region" description="Basic and acidic residues" evidence="2">
    <location>
        <begin position="423"/>
        <end position="460"/>
    </location>
</feature>
<feature type="compositionally biased region" description="Low complexity" evidence="2">
    <location>
        <begin position="786"/>
        <end position="815"/>
    </location>
</feature>
<dbReference type="GO" id="GO:0051015">
    <property type="term" value="F:actin filament binding"/>
    <property type="evidence" value="ECO:0007669"/>
    <property type="project" value="TreeGrafter"/>
</dbReference>
<evidence type="ECO:0000313" key="3">
    <source>
        <dbReference type="EMBL" id="GMT34091.1"/>
    </source>
</evidence>
<feature type="region of interest" description="Disordered" evidence="2">
    <location>
        <begin position="747"/>
        <end position="830"/>
    </location>
</feature>
<name>A0AAV5WQ21_9BILA</name>
<evidence type="ECO:0000256" key="1">
    <source>
        <dbReference type="SAM" id="Coils"/>
    </source>
</evidence>